<dbReference type="RefSeq" id="WP_015814551.1">
    <property type="nucleotide sequence ID" value="NC_013037.1"/>
</dbReference>
<keyword evidence="3" id="KW-1185">Reference proteome</keyword>
<dbReference type="CDD" id="cd06260">
    <property type="entry name" value="DUF820-like"/>
    <property type="match status" value="1"/>
</dbReference>
<dbReference type="InterPro" id="IPR012296">
    <property type="entry name" value="Nuclease_put_TT1808"/>
</dbReference>
<accession>C6VS75</accession>
<evidence type="ECO:0000313" key="2">
    <source>
        <dbReference type="EMBL" id="ACT96310.1"/>
    </source>
</evidence>
<dbReference type="PANTHER" id="PTHR34107:SF4">
    <property type="entry name" value="SLL1222 PROTEIN"/>
    <property type="match status" value="1"/>
</dbReference>
<dbReference type="Proteomes" id="UP000002011">
    <property type="component" value="Chromosome"/>
</dbReference>
<proteinExistence type="predicted"/>
<dbReference type="EMBL" id="CP001619">
    <property type="protein sequence ID" value="ACT96310.1"/>
    <property type="molecule type" value="Genomic_DNA"/>
</dbReference>
<dbReference type="eggNOG" id="COG4636">
    <property type="taxonomic scope" value="Bacteria"/>
</dbReference>
<dbReference type="SUPFAM" id="SSF52980">
    <property type="entry name" value="Restriction endonuclease-like"/>
    <property type="match status" value="1"/>
</dbReference>
<dbReference type="HOGENOM" id="CLU_1783798_0_0_10"/>
<evidence type="ECO:0000313" key="3">
    <source>
        <dbReference type="Proteomes" id="UP000002011"/>
    </source>
</evidence>
<dbReference type="KEGG" id="dfe:Dfer_5110"/>
<protein>
    <recommendedName>
        <fullName evidence="1">Putative restriction endonuclease domain-containing protein</fullName>
    </recommendedName>
</protein>
<dbReference type="InterPro" id="IPR008538">
    <property type="entry name" value="Uma2"/>
</dbReference>
<organism evidence="2 3">
    <name type="scientific">Dyadobacter fermentans (strain ATCC 700827 / DSM 18053 / CIP 107007 / KCTC 52180 / NS114)</name>
    <dbReference type="NCBI Taxonomy" id="471854"/>
    <lineage>
        <taxon>Bacteria</taxon>
        <taxon>Pseudomonadati</taxon>
        <taxon>Bacteroidota</taxon>
        <taxon>Cytophagia</taxon>
        <taxon>Cytophagales</taxon>
        <taxon>Spirosomataceae</taxon>
        <taxon>Dyadobacter</taxon>
    </lineage>
</organism>
<dbReference type="PANTHER" id="PTHR34107">
    <property type="entry name" value="SLL0198 PROTEIN-RELATED"/>
    <property type="match status" value="1"/>
</dbReference>
<dbReference type="STRING" id="471854.Dfer_5110"/>
<sequence length="145" mass="16787">MKTIIDGAVSINKEYTQIINGKEIDLPCPKMPHQRAITQLLYVLYDHLKTHQLGTLCRIPYDVIFKENFNVLQPDLFFVSKERENILQEAVHSMPKLVIEVVSPEMHYIDTVVKKDIYESYGVPECWLVLPEKIGIEIYALVNGR</sequence>
<dbReference type="AlphaFoldDB" id="C6VS75"/>
<evidence type="ECO:0000259" key="1">
    <source>
        <dbReference type="Pfam" id="PF05685"/>
    </source>
</evidence>
<name>C6VS75_DYAFD</name>
<gene>
    <name evidence="2" type="ordered locus">Dfer_5110</name>
</gene>
<dbReference type="Gene3D" id="3.90.1570.10">
    <property type="entry name" value="tt1808, chain A"/>
    <property type="match status" value="1"/>
</dbReference>
<dbReference type="InterPro" id="IPR011335">
    <property type="entry name" value="Restrct_endonuc-II-like"/>
</dbReference>
<feature type="domain" description="Putative restriction endonuclease" evidence="1">
    <location>
        <begin position="17"/>
        <end position="144"/>
    </location>
</feature>
<dbReference type="Pfam" id="PF05685">
    <property type="entry name" value="Uma2"/>
    <property type="match status" value="1"/>
</dbReference>
<reference evidence="2 3" key="1">
    <citation type="journal article" date="2009" name="Stand. Genomic Sci.">
        <title>Complete genome sequence of Dyadobacter fermentans type strain (NS114).</title>
        <authorList>
            <person name="Lang E."/>
            <person name="Lapidus A."/>
            <person name="Chertkov O."/>
            <person name="Brettin T."/>
            <person name="Detter J.C."/>
            <person name="Han C."/>
            <person name="Copeland A."/>
            <person name="Glavina Del Rio T."/>
            <person name="Nolan M."/>
            <person name="Chen F."/>
            <person name="Lucas S."/>
            <person name="Tice H."/>
            <person name="Cheng J.F."/>
            <person name="Land M."/>
            <person name="Hauser L."/>
            <person name="Chang Y.J."/>
            <person name="Jeffries C.D."/>
            <person name="Kopitz M."/>
            <person name="Bruce D."/>
            <person name="Goodwin L."/>
            <person name="Pitluck S."/>
            <person name="Ovchinnikova G."/>
            <person name="Pati A."/>
            <person name="Ivanova N."/>
            <person name="Mavrommatis K."/>
            <person name="Chen A."/>
            <person name="Palaniappan K."/>
            <person name="Chain P."/>
            <person name="Bristow J."/>
            <person name="Eisen J.A."/>
            <person name="Markowitz V."/>
            <person name="Hugenholtz P."/>
            <person name="Goker M."/>
            <person name="Rohde M."/>
            <person name="Kyrpides N.C."/>
            <person name="Klenk H.P."/>
        </authorList>
    </citation>
    <scope>NUCLEOTIDE SEQUENCE [LARGE SCALE GENOMIC DNA]</scope>
    <source>
        <strain evidence="3">ATCC 700827 / DSM 18053 / CIP 107007 / KCTC 52180 / NS114</strain>
    </source>
</reference>